<protein>
    <submittedName>
        <fullName evidence="1">Uncharacterized protein</fullName>
    </submittedName>
</protein>
<sequence length="77" mass="8749">MMRLDMHAHICISTRLEALIEDREGCARLIGRDDLRKVTMVSCSIDSEDDIFLNTGRCQTLVAGTRPHFYSVRAISH</sequence>
<gene>
    <name evidence="1" type="ORF">OUZ56_021909</name>
</gene>
<accession>A0ABR0AUX7</accession>
<evidence type="ECO:0000313" key="2">
    <source>
        <dbReference type="Proteomes" id="UP001234178"/>
    </source>
</evidence>
<dbReference type="Proteomes" id="UP001234178">
    <property type="component" value="Unassembled WGS sequence"/>
</dbReference>
<evidence type="ECO:0000313" key="1">
    <source>
        <dbReference type="EMBL" id="KAK4028890.1"/>
    </source>
</evidence>
<proteinExistence type="predicted"/>
<organism evidence="1 2">
    <name type="scientific">Daphnia magna</name>
    <dbReference type="NCBI Taxonomy" id="35525"/>
    <lineage>
        <taxon>Eukaryota</taxon>
        <taxon>Metazoa</taxon>
        <taxon>Ecdysozoa</taxon>
        <taxon>Arthropoda</taxon>
        <taxon>Crustacea</taxon>
        <taxon>Branchiopoda</taxon>
        <taxon>Diplostraca</taxon>
        <taxon>Cladocera</taxon>
        <taxon>Anomopoda</taxon>
        <taxon>Daphniidae</taxon>
        <taxon>Daphnia</taxon>
    </lineage>
</organism>
<name>A0ABR0AUX7_9CRUS</name>
<keyword evidence="2" id="KW-1185">Reference proteome</keyword>
<comment type="caution">
    <text evidence="1">The sequence shown here is derived from an EMBL/GenBank/DDBJ whole genome shotgun (WGS) entry which is preliminary data.</text>
</comment>
<dbReference type="EMBL" id="JAOYFB010000039">
    <property type="protein sequence ID" value="KAK4028890.1"/>
    <property type="molecule type" value="Genomic_DNA"/>
</dbReference>
<reference evidence="1 2" key="1">
    <citation type="journal article" date="2023" name="Nucleic Acids Res.">
        <title>The hologenome of Daphnia magna reveals possible DNA methylation and microbiome-mediated evolution of the host genome.</title>
        <authorList>
            <person name="Chaturvedi A."/>
            <person name="Li X."/>
            <person name="Dhandapani V."/>
            <person name="Marshall H."/>
            <person name="Kissane S."/>
            <person name="Cuenca-Cambronero M."/>
            <person name="Asole G."/>
            <person name="Calvet F."/>
            <person name="Ruiz-Romero M."/>
            <person name="Marangio P."/>
            <person name="Guigo R."/>
            <person name="Rago D."/>
            <person name="Mirbahai L."/>
            <person name="Eastwood N."/>
            <person name="Colbourne J.K."/>
            <person name="Zhou J."/>
            <person name="Mallon E."/>
            <person name="Orsini L."/>
        </authorList>
    </citation>
    <scope>NUCLEOTIDE SEQUENCE [LARGE SCALE GENOMIC DNA]</scope>
    <source>
        <strain evidence="1">LRV0_1</strain>
    </source>
</reference>